<dbReference type="InterPro" id="IPR016035">
    <property type="entry name" value="Acyl_Trfase/lysoPLipase"/>
</dbReference>
<feature type="domain" description="PNPLA" evidence="3">
    <location>
        <begin position="24"/>
        <end position="225"/>
    </location>
</feature>
<dbReference type="EMBL" id="KZ678148">
    <property type="protein sequence ID" value="PSN60481.1"/>
    <property type="molecule type" value="Genomic_DNA"/>
</dbReference>
<proteinExistence type="predicted"/>
<keyword evidence="5" id="KW-1185">Reference proteome</keyword>
<organism evidence="4 5">
    <name type="scientific">Corynespora cassiicola Philippines</name>
    <dbReference type="NCBI Taxonomy" id="1448308"/>
    <lineage>
        <taxon>Eukaryota</taxon>
        <taxon>Fungi</taxon>
        <taxon>Dikarya</taxon>
        <taxon>Ascomycota</taxon>
        <taxon>Pezizomycotina</taxon>
        <taxon>Dothideomycetes</taxon>
        <taxon>Pleosporomycetidae</taxon>
        <taxon>Pleosporales</taxon>
        <taxon>Corynesporascaceae</taxon>
        <taxon>Corynespora</taxon>
    </lineage>
</organism>
<protein>
    <submittedName>
        <fullName evidence="4">FabD/lysophospholipase-like protein</fullName>
    </submittedName>
</protein>
<dbReference type="Gene3D" id="3.40.50.300">
    <property type="entry name" value="P-loop containing nucleotide triphosphate hydrolases"/>
    <property type="match status" value="1"/>
</dbReference>
<dbReference type="SUPFAM" id="SSF48452">
    <property type="entry name" value="TPR-like"/>
    <property type="match status" value="1"/>
</dbReference>
<evidence type="ECO:0000313" key="5">
    <source>
        <dbReference type="Proteomes" id="UP000240883"/>
    </source>
</evidence>
<dbReference type="Pfam" id="PF01734">
    <property type="entry name" value="Patatin"/>
    <property type="match status" value="1"/>
</dbReference>
<dbReference type="InterPro" id="IPR002641">
    <property type="entry name" value="PNPLA_dom"/>
</dbReference>
<dbReference type="STRING" id="1448308.A0A2T2N4X0"/>
<dbReference type="PANTHER" id="PTHR46082">
    <property type="entry name" value="ATP/GTP-BINDING PROTEIN-RELATED"/>
    <property type="match status" value="1"/>
</dbReference>
<dbReference type="InterPro" id="IPR011990">
    <property type="entry name" value="TPR-like_helical_dom_sf"/>
</dbReference>
<comment type="caution">
    <text evidence="2">Lacks conserved residue(s) required for the propagation of feature annotation.</text>
</comment>
<dbReference type="AlphaFoldDB" id="A0A2T2N4X0"/>
<dbReference type="Gene3D" id="3.40.1090.10">
    <property type="entry name" value="Cytosolic phospholipase A2 catalytic domain"/>
    <property type="match status" value="1"/>
</dbReference>
<gene>
    <name evidence="4" type="ORF">BS50DRAFT_579031</name>
</gene>
<dbReference type="OrthoDB" id="1658288at2759"/>
<dbReference type="SUPFAM" id="SSF52540">
    <property type="entry name" value="P-loop containing nucleoside triphosphate hydrolases"/>
    <property type="match status" value="1"/>
</dbReference>
<name>A0A2T2N4X0_CORCC</name>
<sequence>MAQRPVTQHGSEPNPLDTTGICLLSLDGGGVCGLSTLYILKGLMDRLNGQRCEAGLPSAKPFEIFDLIGGTSTGGLIAIMLGRLEMDVDECITAYVDLTKTAFGEKLNRLPMNLRGDIKPQFDSATLEKAIKGVITSRGIPETAKLNDSVERGCRTFVCTTSHEIKGIRRLRSYALPDEPNIPATICEAALATSATTRFFDVAQIGARKLVYGVLNANNPVDEVEDEASNIWCPETADLQLQVKCFISVGTGHPVEKATEDKIIGFLPKTLVELATERERTADMFVPRWRHSFDKNRYFRFNVEQGLQGVGLTEYKEQGLIEAATEEYIAQQEQKSRMRECVSNLKQKQNRTDTTFLLTVQEYEARHKSTLSKVGWNVPFARNTRFVGCGPQFNQLKSSLFAKDQSPKIAIFGLGGMGKTQIALELAFSAREKYPDCSILWMSATNAEGLEQAFTDVGKQLEIPEIEKKQVSSKELVQRHLSQDGAGRWLLVVDDLDDMNIWKSGLKDYLPKSQQGCVICTTRSRKVAVDMATSNIVEVPEMEEEVAMQLLSKSLVNRKLLLHDQNARKLLQQLAFLPLAIVQAAAYINKNRIALSTYLSLLEGQEQDTIDILSEDFEDGGRYKDIKNPVATTWLISFEQIRQLDPLAVDYLSFVSFVASKDIPQSLFPPALSLVKQESAIRTLDTYSFVTRRAANGSFDVHRLVQLTTRSWLRAEHQWHDWAYKALNRLVDMVPLGDNDKRQIWTAYLPHAVHVTGLMEIRTAEEWVVLIDRTGRCERTLGRYKATEYTQRQVLGRRRETLGENKPSILTSMNNLAVALRWQGKYAEAEKMHRDTLALRKTVLGENHPSTLTSMNNLAVALSWQGKYAEAEKMNRGALALRTKVLSENHPDTLASMNNLSYTLKSQGRTHEALLLMEKCVMLGGQVLGPEHPNIISSIAALNAWKNQMAVESDSNRRSGGESRS</sequence>
<dbReference type="InterPro" id="IPR053137">
    <property type="entry name" value="NLR-like"/>
</dbReference>
<dbReference type="Pfam" id="PF00931">
    <property type="entry name" value="NB-ARC"/>
    <property type="match status" value="1"/>
</dbReference>
<dbReference type="SUPFAM" id="SSF52151">
    <property type="entry name" value="FabD/lysophospholipase-like"/>
    <property type="match status" value="1"/>
</dbReference>
<dbReference type="Pfam" id="PF13424">
    <property type="entry name" value="TPR_12"/>
    <property type="match status" value="1"/>
</dbReference>
<keyword evidence="1" id="KW-0443">Lipid metabolism</keyword>
<dbReference type="InterPro" id="IPR002182">
    <property type="entry name" value="NB-ARC"/>
</dbReference>
<reference evidence="4 5" key="1">
    <citation type="journal article" date="2018" name="Front. Microbiol.">
        <title>Genome-Wide Analysis of Corynespora cassiicola Leaf Fall Disease Putative Effectors.</title>
        <authorList>
            <person name="Lopez D."/>
            <person name="Ribeiro S."/>
            <person name="Label P."/>
            <person name="Fumanal B."/>
            <person name="Venisse J.S."/>
            <person name="Kohler A."/>
            <person name="de Oliveira R.R."/>
            <person name="Labutti K."/>
            <person name="Lipzen A."/>
            <person name="Lail K."/>
            <person name="Bauer D."/>
            <person name="Ohm R.A."/>
            <person name="Barry K.W."/>
            <person name="Spatafora J."/>
            <person name="Grigoriev I.V."/>
            <person name="Martin F.M."/>
            <person name="Pujade-Renaud V."/>
        </authorList>
    </citation>
    <scope>NUCLEOTIDE SEQUENCE [LARGE SCALE GENOMIC DNA]</scope>
    <source>
        <strain evidence="4 5">Philippines</strain>
    </source>
</reference>
<evidence type="ECO:0000259" key="3">
    <source>
        <dbReference type="PROSITE" id="PS51635"/>
    </source>
</evidence>
<accession>A0A2T2N4X0</accession>
<dbReference type="Pfam" id="PF13374">
    <property type="entry name" value="TPR_10"/>
    <property type="match status" value="1"/>
</dbReference>
<feature type="short sequence motif" description="GXGXXG" evidence="2">
    <location>
        <begin position="28"/>
        <end position="33"/>
    </location>
</feature>
<evidence type="ECO:0000256" key="2">
    <source>
        <dbReference type="PROSITE-ProRule" id="PRU01161"/>
    </source>
</evidence>
<dbReference type="GO" id="GO:0043531">
    <property type="term" value="F:ADP binding"/>
    <property type="evidence" value="ECO:0007669"/>
    <property type="project" value="InterPro"/>
</dbReference>
<dbReference type="CDD" id="cd07216">
    <property type="entry name" value="Pat17_PNPLA8_PNPLA9_like3"/>
    <property type="match status" value="1"/>
</dbReference>
<dbReference type="PANTHER" id="PTHR46082:SF6">
    <property type="entry name" value="AAA+ ATPASE DOMAIN-CONTAINING PROTEIN-RELATED"/>
    <property type="match status" value="1"/>
</dbReference>
<dbReference type="PROSITE" id="PS51635">
    <property type="entry name" value="PNPLA"/>
    <property type="match status" value="1"/>
</dbReference>
<dbReference type="GO" id="GO:0046486">
    <property type="term" value="P:glycerolipid metabolic process"/>
    <property type="evidence" value="ECO:0007669"/>
    <property type="project" value="UniProtKB-ARBA"/>
</dbReference>
<dbReference type="Proteomes" id="UP000240883">
    <property type="component" value="Unassembled WGS sequence"/>
</dbReference>
<dbReference type="InterPro" id="IPR027417">
    <property type="entry name" value="P-loop_NTPase"/>
</dbReference>
<evidence type="ECO:0000256" key="1">
    <source>
        <dbReference type="ARBA" id="ARBA00023098"/>
    </source>
</evidence>
<dbReference type="Gene3D" id="1.25.40.10">
    <property type="entry name" value="Tetratricopeptide repeat domain"/>
    <property type="match status" value="1"/>
</dbReference>
<evidence type="ECO:0000313" key="4">
    <source>
        <dbReference type="EMBL" id="PSN60481.1"/>
    </source>
</evidence>
<feature type="short sequence motif" description="GXSXG" evidence="2">
    <location>
        <begin position="70"/>
        <end position="74"/>
    </location>
</feature>